<evidence type="ECO:0000313" key="3">
    <source>
        <dbReference type="Proteomes" id="UP001168821"/>
    </source>
</evidence>
<proteinExistence type="predicted"/>
<keyword evidence="3" id="KW-1185">Reference proteome</keyword>
<evidence type="ECO:0000259" key="1">
    <source>
        <dbReference type="Pfam" id="PF14200"/>
    </source>
</evidence>
<dbReference type="InterPro" id="IPR000772">
    <property type="entry name" value="Ricin_B_lectin"/>
</dbReference>
<protein>
    <recommendedName>
        <fullName evidence="1">Ricin B lectin domain-containing protein</fullName>
    </recommendedName>
</protein>
<dbReference type="CDD" id="cd00161">
    <property type="entry name" value="beta-trefoil_Ricin-like"/>
    <property type="match status" value="1"/>
</dbReference>
<dbReference type="AlphaFoldDB" id="A0AA38I0C6"/>
<dbReference type="Gene3D" id="2.80.10.50">
    <property type="match status" value="1"/>
</dbReference>
<dbReference type="SUPFAM" id="SSF50370">
    <property type="entry name" value="Ricin B-like lectins"/>
    <property type="match status" value="1"/>
</dbReference>
<accession>A0AA38I0C6</accession>
<organism evidence="2 3">
    <name type="scientific">Zophobas morio</name>
    <dbReference type="NCBI Taxonomy" id="2755281"/>
    <lineage>
        <taxon>Eukaryota</taxon>
        <taxon>Metazoa</taxon>
        <taxon>Ecdysozoa</taxon>
        <taxon>Arthropoda</taxon>
        <taxon>Hexapoda</taxon>
        <taxon>Insecta</taxon>
        <taxon>Pterygota</taxon>
        <taxon>Neoptera</taxon>
        <taxon>Endopterygota</taxon>
        <taxon>Coleoptera</taxon>
        <taxon>Polyphaga</taxon>
        <taxon>Cucujiformia</taxon>
        <taxon>Tenebrionidae</taxon>
        <taxon>Zophobas</taxon>
    </lineage>
</organism>
<feature type="domain" description="Ricin B lectin" evidence="1">
    <location>
        <begin position="8"/>
        <end position="69"/>
    </location>
</feature>
<gene>
    <name evidence="2" type="ORF">Zmor_024300</name>
</gene>
<dbReference type="EMBL" id="JALNTZ010000007">
    <property type="protein sequence ID" value="KAJ3646725.1"/>
    <property type="molecule type" value="Genomic_DNA"/>
</dbReference>
<evidence type="ECO:0000313" key="2">
    <source>
        <dbReference type="EMBL" id="KAJ3646725.1"/>
    </source>
</evidence>
<dbReference type="Proteomes" id="UP001168821">
    <property type="component" value="Unassembled WGS sequence"/>
</dbReference>
<name>A0AA38I0C6_9CUCU</name>
<dbReference type="Pfam" id="PF14200">
    <property type="entry name" value="RicinB_lectin_2"/>
    <property type="match status" value="1"/>
</dbReference>
<sequence length="160" mass="18754">MSTTTYSHNKEDYFVIRNPHSGLVLDASEDFITLQEFTGFSTQKWRLEPTKDGSFYIINKSTEKVLDIDYRYSIKNSWVVVSHKIDDYYVNCRFNNGTITPAAKTIHACQKWFVQYGSYIINACDYYVVEIKNEVYKSGVYLETGAVDWKANERFKLQYI</sequence>
<reference evidence="2" key="1">
    <citation type="journal article" date="2023" name="G3 (Bethesda)">
        <title>Whole genome assemblies of Zophobas morio and Tenebrio molitor.</title>
        <authorList>
            <person name="Kaur S."/>
            <person name="Stinson S.A."/>
            <person name="diCenzo G.C."/>
        </authorList>
    </citation>
    <scope>NUCLEOTIDE SEQUENCE</scope>
    <source>
        <strain evidence="2">QUZm001</strain>
    </source>
</reference>
<comment type="caution">
    <text evidence="2">The sequence shown here is derived from an EMBL/GenBank/DDBJ whole genome shotgun (WGS) entry which is preliminary data.</text>
</comment>
<dbReference type="InterPro" id="IPR035992">
    <property type="entry name" value="Ricin_B-like_lectins"/>
</dbReference>